<feature type="region of interest" description="Disordered" evidence="3">
    <location>
        <begin position="90"/>
        <end position="155"/>
    </location>
</feature>
<dbReference type="PRINTS" id="PR00263">
    <property type="entry name" value="HBGFFGF"/>
</dbReference>
<dbReference type="PANTHER" id="PTHR11486">
    <property type="entry name" value="FIBROBLAST GROWTH FACTOR"/>
    <property type="match status" value="1"/>
</dbReference>
<dbReference type="InterPro" id="IPR008996">
    <property type="entry name" value="IL1/FGF"/>
</dbReference>
<sequence>MISGRLRRRALALLGALLLVILIWPPCCATMPKPLPAVLPTVPEIDLPSDPIPAVSIASPIQNHQQQSSANKSRKVSELSRFMNVLLVGNYDDDRGDTGESEQRRSSTQTGDSRRVSSASTSDDQNRTTLNLRRPENNTAGYSIEQSIDKNKSNVQQTADYVAAVRPIQLDNTDHDNPTTASGMLDTKPYHTSQITHNPTIYSILFRRTAPPLASSSPPVASAVPQVRSVVPTSEPAVRSQNEVIDRGSGDDDPNAVNQSVFNPTDAAAAADAFISDISAEVDDDHRSRSPSWPVLSRVGRSAGPPPHPHRHQHYLSGNGTLMAPGRGRGAAAAGRHLHHHQPHQTQHRNGTGGIGGGGGTTGGDSSNLERNERSANLSHITGANRKIQLYIKNRYLQLLADGTVNGTHDDQSDFTILQRTTVAAGQIRIQGVATCLFLCMDTCGTVYGSKDFTDDCVFNEQMEQHHYNTYSSTQHSNSRRTLYLALNKTGQPRKIQIPVNRTLGKLATYTKALTQTVAHDRVERLISRLFGANHVRHGLKQLCETGRALQDLTEKVMRPRAACGPAKAPQNVGPTGVGSTAASAAAGGNKDKDSKDNLRKKKKKRRKCREDEAPGEHCFRPQGGSLGTNSGRKRPPGQAKSQKCSPEDGDCVVSLSSSSSSSSSSGSPNSANSVSISRSSSSSSSSNRPSASQATVPNAGAQSPGAGPKKKVIKKVNSKNTPSNVNSNNNKKPKKGPGGSGGGPNANKKAKQQQHNSSSSSSGSSANSSSSSSTVPSVLRGRAKTTPARRVPSLRSATSTTSSSTTATTPGRPPMTTPANLDDTSQSEDDLEAELEADDLVHSSAEFIEEEDLDEGSALKPTASPWYGMPEELGSDAAAMVAPCCPFPFTITTNTTSSGGRSSNASTNTNATTTANASSPSVSDSSSSSSNKRASYSSSKSFISSSSVDERPRGRSLVQFSLLSLGSLLIASVASTARVTRLLYL</sequence>
<evidence type="ECO:0000256" key="1">
    <source>
        <dbReference type="ARBA" id="ARBA00007936"/>
    </source>
</evidence>
<feature type="compositionally biased region" description="Gly residues" evidence="3">
    <location>
        <begin position="351"/>
        <end position="363"/>
    </location>
</feature>
<feature type="compositionally biased region" description="Basic residues" evidence="3">
    <location>
        <begin position="599"/>
        <end position="608"/>
    </location>
</feature>
<feature type="region of interest" description="Disordered" evidence="3">
    <location>
        <begin position="896"/>
        <end position="937"/>
    </location>
</feature>
<dbReference type="Gene3D" id="2.80.10.50">
    <property type="match status" value="1"/>
</dbReference>
<feature type="region of interest" description="Disordered" evidence="3">
    <location>
        <begin position="562"/>
        <end position="866"/>
    </location>
</feature>
<organism evidence="4 5">
    <name type="scientific">Aedes albopictus</name>
    <name type="common">Asian tiger mosquito</name>
    <name type="synonym">Stegomyia albopicta</name>
    <dbReference type="NCBI Taxonomy" id="7160"/>
    <lineage>
        <taxon>Eukaryota</taxon>
        <taxon>Metazoa</taxon>
        <taxon>Ecdysozoa</taxon>
        <taxon>Arthropoda</taxon>
        <taxon>Hexapoda</taxon>
        <taxon>Insecta</taxon>
        <taxon>Pterygota</taxon>
        <taxon>Neoptera</taxon>
        <taxon>Endopterygota</taxon>
        <taxon>Diptera</taxon>
        <taxon>Nematocera</taxon>
        <taxon>Culicoidea</taxon>
        <taxon>Culicidae</taxon>
        <taxon>Culicinae</taxon>
        <taxon>Aedini</taxon>
        <taxon>Aedes</taxon>
        <taxon>Stegomyia</taxon>
    </lineage>
</organism>
<feature type="compositionally biased region" description="Low complexity" evidence="3">
    <location>
        <begin position="655"/>
        <end position="693"/>
    </location>
</feature>
<dbReference type="CDD" id="cd23311">
    <property type="entry name" value="beta-trefoil_FGF_Bnl-like"/>
    <property type="match status" value="1"/>
</dbReference>
<accession>A0ABM1ZJ00</accession>
<feature type="compositionally biased region" description="Basic residues" evidence="3">
    <location>
        <begin position="336"/>
        <end position="347"/>
    </location>
</feature>
<comment type="similarity">
    <text evidence="1 2">Belongs to the heparin-binding growth factors family.</text>
</comment>
<feature type="signal peptide" evidence="2">
    <location>
        <begin position="1"/>
        <end position="29"/>
    </location>
</feature>
<keyword evidence="2" id="KW-0732">Signal</keyword>
<feature type="region of interest" description="Disordered" evidence="3">
    <location>
        <begin position="171"/>
        <end position="190"/>
    </location>
</feature>
<feature type="compositionally biased region" description="Basic and acidic residues" evidence="3">
    <location>
        <begin position="609"/>
        <end position="620"/>
    </location>
</feature>
<feature type="region of interest" description="Disordered" evidence="3">
    <location>
        <begin position="226"/>
        <end position="260"/>
    </location>
</feature>
<evidence type="ECO:0000313" key="5">
    <source>
        <dbReference type="Proteomes" id="UP000069940"/>
    </source>
</evidence>
<feature type="compositionally biased region" description="Acidic residues" evidence="3">
    <location>
        <begin position="826"/>
        <end position="839"/>
    </location>
</feature>
<proteinExistence type="inferred from homology"/>
<keyword evidence="5" id="KW-1185">Reference proteome</keyword>
<name>A0ABM1ZJ00_AEDAL</name>
<evidence type="ECO:0000313" key="4">
    <source>
        <dbReference type="EnsemblMetazoa" id="AALFPA23_018950.P27867"/>
    </source>
</evidence>
<reference evidence="4" key="2">
    <citation type="submission" date="2025-05" db="UniProtKB">
        <authorList>
            <consortium name="EnsemblMetazoa"/>
        </authorList>
    </citation>
    <scope>IDENTIFICATION</scope>
    <source>
        <strain evidence="4">Foshan</strain>
    </source>
</reference>
<dbReference type="GeneID" id="115271075"/>
<feature type="compositionally biased region" description="Low complexity" evidence="3">
    <location>
        <begin position="758"/>
        <end position="774"/>
    </location>
</feature>
<feature type="region of interest" description="Disordered" evidence="3">
    <location>
        <begin position="282"/>
        <end position="370"/>
    </location>
</feature>
<reference evidence="5" key="1">
    <citation type="journal article" date="2015" name="Proc. Natl. Acad. Sci. U.S.A.">
        <title>Genome sequence of the Asian Tiger mosquito, Aedes albopictus, reveals insights into its biology, genetics, and evolution.</title>
        <authorList>
            <person name="Chen X.G."/>
            <person name="Jiang X."/>
            <person name="Gu J."/>
            <person name="Xu M."/>
            <person name="Wu Y."/>
            <person name="Deng Y."/>
            <person name="Zhang C."/>
            <person name="Bonizzoni M."/>
            <person name="Dermauw W."/>
            <person name="Vontas J."/>
            <person name="Armbruster P."/>
            <person name="Huang X."/>
            <person name="Yang Y."/>
            <person name="Zhang H."/>
            <person name="He W."/>
            <person name="Peng H."/>
            <person name="Liu Y."/>
            <person name="Wu K."/>
            <person name="Chen J."/>
            <person name="Lirakis M."/>
            <person name="Topalis P."/>
            <person name="Van Leeuwen T."/>
            <person name="Hall A.B."/>
            <person name="Jiang X."/>
            <person name="Thorpe C."/>
            <person name="Mueller R.L."/>
            <person name="Sun C."/>
            <person name="Waterhouse R.M."/>
            <person name="Yan G."/>
            <person name="Tu Z.J."/>
            <person name="Fang X."/>
            <person name="James A.A."/>
        </authorList>
    </citation>
    <scope>NUCLEOTIDE SEQUENCE [LARGE SCALE GENOMIC DNA]</scope>
    <source>
        <strain evidence="5">Foshan</strain>
    </source>
</reference>
<dbReference type="EnsemblMetazoa" id="AALFPA23_018950.R27867">
    <property type="protein sequence ID" value="AALFPA23_018950.P27867"/>
    <property type="gene ID" value="AALFPA23_018950"/>
</dbReference>
<dbReference type="Pfam" id="PF00167">
    <property type="entry name" value="FGF"/>
    <property type="match status" value="1"/>
</dbReference>
<dbReference type="InterPro" id="IPR002209">
    <property type="entry name" value="Fibroblast_GF_fam"/>
</dbReference>
<feature type="compositionally biased region" description="Low complexity" evidence="3">
    <location>
        <begin position="574"/>
        <end position="589"/>
    </location>
</feature>
<feature type="compositionally biased region" description="Basic and acidic residues" evidence="3">
    <location>
        <begin position="92"/>
        <end position="105"/>
    </location>
</feature>
<evidence type="ECO:0000256" key="3">
    <source>
        <dbReference type="SAM" id="MobiDB-lite"/>
    </source>
</evidence>
<feature type="compositionally biased region" description="Polar residues" evidence="3">
    <location>
        <begin position="106"/>
        <end position="146"/>
    </location>
</feature>
<feature type="compositionally biased region" description="Basic residues" evidence="3">
    <location>
        <begin position="709"/>
        <end position="718"/>
    </location>
</feature>
<dbReference type="SMART" id="SM00442">
    <property type="entry name" value="FGF"/>
    <property type="match status" value="1"/>
</dbReference>
<dbReference type="PRINTS" id="PR00262">
    <property type="entry name" value="IL1HBGF"/>
</dbReference>
<dbReference type="Proteomes" id="UP000069940">
    <property type="component" value="Unassembled WGS sequence"/>
</dbReference>
<dbReference type="SUPFAM" id="SSF50353">
    <property type="entry name" value="Cytokine"/>
    <property type="match status" value="1"/>
</dbReference>
<feature type="chain" id="PRO_5044992383" description="Fibroblast growth factor" evidence="2">
    <location>
        <begin position="30"/>
        <end position="986"/>
    </location>
</feature>
<feature type="compositionally biased region" description="Low complexity" evidence="3">
    <location>
        <begin position="797"/>
        <end position="810"/>
    </location>
</feature>
<evidence type="ECO:0000256" key="2">
    <source>
        <dbReference type="RuleBase" id="RU049442"/>
    </source>
</evidence>
<feature type="compositionally biased region" description="Low complexity" evidence="3">
    <location>
        <begin position="719"/>
        <end position="731"/>
    </location>
</feature>
<dbReference type="RefSeq" id="XP_062698125.1">
    <property type="nucleotide sequence ID" value="XM_062842141.1"/>
</dbReference>
<protein>
    <recommendedName>
        <fullName evidence="2">Fibroblast growth factor</fullName>
        <shortName evidence="2">FGF</shortName>
    </recommendedName>
</protein>